<keyword evidence="6" id="KW-1185">Reference proteome</keyword>
<evidence type="ECO:0000313" key="5">
    <source>
        <dbReference type="EMBL" id="KIE09723.1"/>
    </source>
</evidence>
<dbReference type="GO" id="GO:0006508">
    <property type="term" value="P:proteolysis"/>
    <property type="evidence" value="ECO:0007669"/>
    <property type="project" value="UniProtKB-KW"/>
</dbReference>
<dbReference type="PROSITE" id="PS51903">
    <property type="entry name" value="CLP_R"/>
    <property type="match status" value="1"/>
</dbReference>
<dbReference type="GO" id="GO:0008233">
    <property type="term" value="F:peptidase activity"/>
    <property type="evidence" value="ECO:0007669"/>
    <property type="project" value="UniProtKB-KW"/>
</dbReference>
<dbReference type="Gene3D" id="1.10.1780.10">
    <property type="entry name" value="Clp, N-terminal domain"/>
    <property type="match status" value="1"/>
</dbReference>
<dbReference type="STRING" id="1479485.DA73_0225735"/>
<reference evidence="4" key="2">
    <citation type="submission" date="2019-11" db="EMBL/GenBank/DDBJ databases">
        <title>Improved Assembly of Tolypothrix boutellei genome.</title>
        <authorList>
            <person name="Sarangi A.N."/>
            <person name="Mukherjee M."/>
            <person name="Ghosh S."/>
            <person name="Singh D."/>
            <person name="Das A."/>
            <person name="Kant S."/>
            <person name="Prusty A."/>
            <person name="Tripathy S."/>
        </authorList>
    </citation>
    <scope>NUCLEOTIDE SEQUENCE</scope>
    <source>
        <strain evidence="4">VB521301</strain>
    </source>
</reference>
<gene>
    <name evidence="5" type="ORF">DA73_0225735</name>
    <name evidence="4" type="ORF">DA73_0400002965</name>
</gene>
<dbReference type="Gene3D" id="1.10.10.10">
    <property type="entry name" value="Winged helix-like DNA-binding domain superfamily/Winged helix DNA-binding domain"/>
    <property type="match status" value="1"/>
</dbReference>
<keyword evidence="1" id="KW-0677">Repeat</keyword>
<evidence type="ECO:0000256" key="1">
    <source>
        <dbReference type="PROSITE-ProRule" id="PRU01251"/>
    </source>
</evidence>
<dbReference type="InterPro" id="IPR036628">
    <property type="entry name" value="Clp_N_dom_sf"/>
</dbReference>
<dbReference type="Pfam" id="PF02861">
    <property type="entry name" value="Clp_N"/>
    <property type="match status" value="1"/>
</dbReference>
<evidence type="ECO:0000259" key="3">
    <source>
        <dbReference type="PROSITE" id="PS51903"/>
    </source>
</evidence>
<evidence type="ECO:0000313" key="4">
    <source>
        <dbReference type="EMBL" id="KAF3884546.1"/>
    </source>
</evidence>
<organism evidence="5">
    <name type="scientific">Tolypothrix bouteillei VB521301</name>
    <dbReference type="NCBI Taxonomy" id="1479485"/>
    <lineage>
        <taxon>Bacteria</taxon>
        <taxon>Bacillati</taxon>
        <taxon>Cyanobacteriota</taxon>
        <taxon>Cyanophyceae</taxon>
        <taxon>Nostocales</taxon>
        <taxon>Tolypothrichaceae</taxon>
        <taxon>Tolypothrix</taxon>
    </lineage>
</organism>
<accession>A0A0C1R1G6</accession>
<dbReference type="InterPro" id="IPR036388">
    <property type="entry name" value="WH-like_DNA-bd_sf"/>
</dbReference>
<dbReference type="SMART" id="SM00418">
    <property type="entry name" value="HTH_ARSR"/>
    <property type="match status" value="1"/>
</dbReference>
<dbReference type="InterPro" id="IPR001845">
    <property type="entry name" value="HTH_ArsR_DNA-bd_dom"/>
</dbReference>
<feature type="domain" description="HTH arsR-type" evidence="2">
    <location>
        <begin position="1"/>
        <end position="98"/>
    </location>
</feature>
<dbReference type="InterPro" id="IPR044217">
    <property type="entry name" value="CLPT1/2"/>
</dbReference>
<dbReference type="OrthoDB" id="571071at2"/>
<protein>
    <submittedName>
        <fullName evidence="5">Clp protease</fullName>
    </submittedName>
    <submittedName>
        <fullName evidence="4">Metalloregulator ArsR/SmtB family transcription factor</fullName>
    </submittedName>
</protein>
<name>A0A0C1R1G6_9CYAN</name>
<dbReference type="Pfam" id="PF01022">
    <property type="entry name" value="HTH_5"/>
    <property type="match status" value="1"/>
</dbReference>
<feature type="domain" description="Clp R" evidence="3">
    <location>
        <begin position="146"/>
        <end position="291"/>
    </location>
</feature>
<sequence>MANEETARYADMFAALGSEPRLEIMRLLFAADLQGMTVGEIQEKLKIPNSTLSHHLEKLRNEGLVNSRKDRQFLWYSANAETMEDLLAFLTTGKTRSDRLEIFGDRAPQATHKTPTEEGFMFERFFEAIFQKLFGLMSERFRLPGYERFTQKAVDAIFFAQNESRRLGHEFIGTEQILVGLIGGGSGIASEILTSVGVSLEKAQIEVEKIIGRGKGNTPLDIPYTPRAKRVLELSVEESQQLGVNYIGTEHLLLGILREGAGGTGGAAMKVLRNLGIDLDALEQRLRSALS</sequence>
<dbReference type="InterPro" id="IPR004176">
    <property type="entry name" value="Clp_R_N"/>
</dbReference>
<evidence type="ECO:0000259" key="2">
    <source>
        <dbReference type="PROSITE" id="PS50987"/>
    </source>
</evidence>
<dbReference type="InterPro" id="IPR011991">
    <property type="entry name" value="ArsR-like_HTH"/>
</dbReference>
<dbReference type="NCBIfam" id="NF033788">
    <property type="entry name" value="HTH_metalloreg"/>
    <property type="match status" value="1"/>
</dbReference>
<dbReference type="AlphaFoldDB" id="A0A0C1R1G6"/>
<dbReference type="SUPFAM" id="SSF81923">
    <property type="entry name" value="Double Clp-N motif"/>
    <property type="match status" value="1"/>
</dbReference>
<dbReference type="InterPro" id="IPR036390">
    <property type="entry name" value="WH_DNA-bd_sf"/>
</dbReference>
<dbReference type="CDD" id="cd00090">
    <property type="entry name" value="HTH_ARSR"/>
    <property type="match status" value="1"/>
</dbReference>
<dbReference type="PRINTS" id="PR00778">
    <property type="entry name" value="HTHARSR"/>
</dbReference>
<dbReference type="PANTHER" id="PTHR47016:SF5">
    <property type="entry name" value="CLP DOMAIN SUPERFAMILY PROTEIN"/>
    <property type="match status" value="1"/>
</dbReference>
<dbReference type="PROSITE" id="PS50987">
    <property type="entry name" value="HTH_ARSR_2"/>
    <property type="match status" value="1"/>
</dbReference>
<keyword evidence="5" id="KW-0645">Protease</keyword>
<comment type="caution">
    <text evidence="5">The sequence shown here is derived from an EMBL/GenBank/DDBJ whole genome shotgun (WGS) entry which is preliminary data.</text>
</comment>
<dbReference type="EMBL" id="JHEG04000001">
    <property type="protein sequence ID" value="KAF3884546.1"/>
    <property type="molecule type" value="Genomic_DNA"/>
</dbReference>
<keyword evidence="5" id="KW-0378">Hydrolase</keyword>
<evidence type="ECO:0000313" key="6">
    <source>
        <dbReference type="Proteomes" id="UP000029738"/>
    </source>
</evidence>
<dbReference type="GO" id="GO:0003700">
    <property type="term" value="F:DNA-binding transcription factor activity"/>
    <property type="evidence" value="ECO:0007669"/>
    <property type="project" value="InterPro"/>
</dbReference>
<reference evidence="5" key="1">
    <citation type="journal article" date="2015" name="Genome Announc.">
        <title>Draft Genome Sequence of Tolypothrix boutellei Strain VB521301.</title>
        <authorList>
            <person name="Chandrababunaidu M.M."/>
            <person name="Singh D."/>
            <person name="Sen D."/>
            <person name="Bhan S."/>
            <person name="Das S."/>
            <person name="Gupta A."/>
            <person name="Adhikary S.P."/>
            <person name="Tripathy S."/>
        </authorList>
    </citation>
    <scope>NUCLEOTIDE SEQUENCE</scope>
    <source>
        <strain evidence="5">VB521301</strain>
    </source>
</reference>
<proteinExistence type="predicted"/>
<dbReference type="Proteomes" id="UP000029738">
    <property type="component" value="Unassembled WGS sequence"/>
</dbReference>
<dbReference type="SUPFAM" id="SSF46785">
    <property type="entry name" value="Winged helix' DNA-binding domain"/>
    <property type="match status" value="1"/>
</dbReference>
<dbReference type="PANTHER" id="PTHR47016">
    <property type="entry name" value="ATP-DEPENDENT CLP PROTEASE ATP-BINDING SUBUNIT CLPT1, CHLOROPLASTIC"/>
    <property type="match status" value="1"/>
</dbReference>
<dbReference type="EMBL" id="JHEG02000054">
    <property type="protein sequence ID" value="KIE09723.1"/>
    <property type="molecule type" value="Genomic_DNA"/>
</dbReference>